<evidence type="ECO:0000256" key="9">
    <source>
        <dbReference type="SAM" id="Coils"/>
    </source>
</evidence>
<comment type="subcellular location">
    <subcellularLocation>
        <location evidence="6">Cytoplasm</location>
    </subcellularLocation>
</comment>
<dbReference type="SUPFAM" id="SSF48592">
    <property type="entry name" value="GroEL equatorial domain-like"/>
    <property type="match status" value="1"/>
</dbReference>
<dbReference type="GO" id="GO:0016853">
    <property type="term" value="F:isomerase activity"/>
    <property type="evidence" value="ECO:0007669"/>
    <property type="project" value="UniProtKB-KW"/>
</dbReference>
<dbReference type="SUPFAM" id="SSF52029">
    <property type="entry name" value="GroEL apical domain-like"/>
    <property type="match status" value="1"/>
</dbReference>
<reference evidence="10 11" key="1">
    <citation type="journal article" date="2020" name="Biotechnol. Biofuels">
        <title>New insights from the biogas microbiome by comprehensive genome-resolved metagenomics of nearly 1600 species originating from multiple anaerobic digesters.</title>
        <authorList>
            <person name="Campanaro S."/>
            <person name="Treu L."/>
            <person name="Rodriguez-R L.M."/>
            <person name="Kovalovszki A."/>
            <person name="Ziels R.M."/>
            <person name="Maus I."/>
            <person name="Zhu X."/>
            <person name="Kougias P.G."/>
            <person name="Basile A."/>
            <person name="Luo G."/>
            <person name="Schluter A."/>
            <person name="Konstantinidis K.T."/>
            <person name="Angelidaki I."/>
        </authorList>
    </citation>
    <scope>NUCLEOTIDE SEQUENCE [LARGE SCALE GENOMIC DNA]</scope>
    <source>
        <strain evidence="10">AS05jafATM_89</strain>
    </source>
</reference>
<accession>A0A832Q8G8</accession>
<evidence type="ECO:0000313" key="10">
    <source>
        <dbReference type="EMBL" id="HHX99689.1"/>
    </source>
</evidence>
<dbReference type="GO" id="GO:0005737">
    <property type="term" value="C:cytoplasm"/>
    <property type="evidence" value="ECO:0007669"/>
    <property type="project" value="UniProtKB-SubCell"/>
</dbReference>
<dbReference type="NCBIfam" id="NF009489">
    <property type="entry name" value="PRK12851.1"/>
    <property type="match status" value="1"/>
</dbReference>
<dbReference type="NCBIfam" id="NF009488">
    <property type="entry name" value="PRK12850.1"/>
    <property type="match status" value="1"/>
</dbReference>
<evidence type="ECO:0000256" key="4">
    <source>
        <dbReference type="ARBA" id="ARBA00023186"/>
    </source>
</evidence>
<dbReference type="GO" id="GO:0051082">
    <property type="term" value="F:unfolded protein binding"/>
    <property type="evidence" value="ECO:0007669"/>
    <property type="project" value="UniProtKB-UniRule"/>
</dbReference>
<dbReference type="EC" id="5.6.1.7" evidence="6"/>
<dbReference type="PROSITE" id="PS00296">
    <property type="entry name" value="CHAPERONINS_CPN60"/>
    <property type="match status" value="1"/>
</dbReference>
<feature type="binding site" evidence="6">
    <location>
        <begin position="29"/>
        <end position="32"/>
    </location>
    <ligand>
        <name>ATP</name>
        <dbReference type="ChEBI" id="CHEBI:30616"/>
    </ligand>
</feature>
<feature type="coiled-coil region" evidence="9">
    <location>
        <begin position="332"/>
        <end position="366"/>
    </location>
</feature>
<dbReference type="Gene3D" id="3.50.7.10">
    <property type="entry name" value="GroEL"/>
    <property type="match status" value="1"/>
</dbReference>
<feature type="binding site" evidence="6">
    <location>
        <position position="50"/>
    </location>
    <ligand>
        <name>ATP</name>
        <dbReference type="ChEBI" id="CHEBI:30616"/>
    </ligand>
</feature>
<dbReference type="GO" id="GO:0005524">
    <property type="term" value="F:ATP binding"/>
    <property type="evidence" value="ECO:0007669"/>
    <property type="project" value="UniProtKB-UniRule"/>
</dbReference>
<dbReference type="Pfam" id="PF00118">
    <property type="entry name" value="Cpn60_TCP1"/>
    <property type="match status" value="1"/>
</dbReference>
<comment type="caution">
    <text evidence="6">Lacks conserved residue(s) required for the propagation of feature annotation.</text>
</comment>
<gene>
    <name evidence="6 10" type="primary">groL</name>
    <name evidence="6" type="synonym">groEL</name>
    <name evidence="10" type="ORF">GX533_03400</name>
</gene>
<sequence>MAKSIIYNEQARRALKEGVDTISDAVKVTLGPKGRNIAIAKSFGSQVVTKDGVTVAKEIEEKDPFKNVGVEMIKEASSRVNDLAGDGTTTVTVLAQAIAGVGFKNVTAGANPISLKRGLDKATDVVLEELSKKAKKISSKEEIAQVATISTNNDSDLGEMIAGVFEKVGKDGVITVEEAKGFKDEVEYTEGMEFDNGYVSPYFVNNAETLEAVMDNPYIFITDKKLSNLQDIQAIAEKVLGAADRPLVIIAEEIENQALATLVVNKLRGTLDVVAVKAPGFGDRKKEMLKDLAVLTGADFVSEELGKTLESVDLIDLGSAKKVIVTKEKTIIVEGKGEKKNLEDRIKEIKAQIENTTSEYDKEKLQERLAKLAGGVAVIKVGAASEVEAKEKKMRIEDALNATRAAIEEGVVAGGGLALHNAKKVLDKVKLEDAEEQLGVEILRSVLSEPLKQIVENAGEDGAVIASKCEGSTGYNAKTGEFVDMIKEGIIDPVKVTRLVLTNAVSVASMLITTEAVVADIPEEKGHNHAEDMNAGAIPGMM</sequence>
<dbReference type="HAMAP" id="MF_00600">
    <property type="entry name" value="CH60"/>
    <property type="match status" value="1"/>
</dbReference>
<dbReference type="InterPro" id="IPR018370">
    <property type="entry name" value="Chaperonin_Cpn60_CS"/>
</dbReference>
<keyword evidence="5 6" id="KW-0413">Isomerase</keyword>
<dbReference type="FunFam" id="3.50.7.10:FF:000001">
    <property type="entry name" value="60 kDa chaperonin"/>
    <property type="match status" value="1"/>
</dbReference>
<dbReference type="Gene3D" id="3.30.260.10">
    <property type="entry name" value="TCP-1-like chaperonin intermediate domain"/>
    <property type="match status" value="1"/>
</dbReference>
<keyword evidence="4 6" id="KW-0143">Chaperone</keyword>
<evidence type="ECO:0000256" key="7">
    <source>
        <dbReference type="RuleBase" id="RU000418"/>
    </source>
</evidence>
<dbReference type="EMBL" id="DUTP01000006">
    <property type="protein sequence ID" value="HHX99689.1"/>
    <property type="molecule type" value="Genomic_DNA"/>
</dbReference>
<feature type="binding site" evidence="6">
    <location>
        <begin position="86"/>
        <end position="90"/>
    </location>
    <ligand>
        <name>ATP</name>
        <dbReference type="ChEBI" id="CHEBI:30616"/>
    </ligand>
</feature>
<comment type="function">
    <text evidence="6 8">Together with its co-chaperonin GroES, plays an essential role in assisting protein folding. The GroEL-GroES system forms a nano-cage that allows encapsulation of the non-native substrate proteins and provides a physical environment optimized to promote and accelerate protein folding.</text>
</comment>
<keyword evidence="2 6" id="KW-0547">Nucleotide-binding</keyword>
<comment type="caution">
    <text evidence="10">The sequence shown here is derived from an EMBL/GenBank/DDBJ whole genome shotgun (WGS) entry which is preliminary data.</text>
</comment>
<evidence type="ECO:0000256" key="3">
    <source>
        <dbReference type="ARBA" id="ARBA00022840"/>
    </source>
</evidence>
<proteinExistence type="inferred from homology"/>
<dbReference type="NCBIfam" id="TIGR02348">
    <property type="entry name" value="GroEL"/>
    <property type="match status" value="1"/>
</dbReference>
<feature type="binding site" evidence="6">
    <location>
        <position position="492"/>
    </location>
    <ligand>
        <name>ATP</name>
        <dbReference type="ChEBI" id="CHEBI:30616"/>
    </ligand>
</feature>
<organism evidence="10 11">
    <name type="scientific">Candidatus Dojkabacteria bacterium</name>
    <dbReference type="NCBI Taxonomy" id="2099670"/>
    <lineage>
        <taxon>Bacteria</taxon>
        <taxon>Candidatus Dojkabacteria</taxon>
    </lineage>
</organism>
<evidence type="ECO:0000256" key="5">
    <source>
        <dbReference type="ARBA" id="ARBA00023235"/>
    </source>
</evidence>
<dbReference type="PRINTS" id="PR00298">
    <property type="entry name" value="CHAPERONIN60"/>
</dbReference>
<dbReference type="NCBIfam" id="NF000592">
    <property type="entry name" value="PRK00013.1"/>
    <property type="match status" value="1"/>
</dbReference>
<evidence type="ECO:0000313" key="11">
    <source>
        <dbReference type="Proteomes" id="UP000576550"/>
    </source>
</evidence>
<comment type="similarity">
    <text evidence="1 6 7">Belongs to the chaperonin (HSP60) family.</text>
</comment>
<comment type="subunit">
    <text evidence="6 8">Forms a cylinder of 14 subunits composed of two heptameric rings stacked back-to-back. Interacts with the co-chaperonin GroES.</text>
</comment>
<dbReference type="InterPro" id="IPR002423">
    <property type="entry name" value="Cpn60/GroEL/TCP-1"/>
</dbReference>
<keyword evidence="6" id="KW-0963">Cytoplasm</keyword>
<dbReference type="PANTHER" id="PTHR45633">
    <property type="entry name" value="60 KDA HEAT SHOCK PROTEIN, MITOCHONDRIAL"/>
    <property type="match status" value="1"/>
</dbReference>
<dbReference type="AlphaFoldDB" id="A0A832Q8G8"/>
<evidence type="ECO:0000256" key="1">
    <source>
        <dbReference type="ARBA" id="ARBA00006607"/>
    </source>
</evidence>
<dbReference type="SUPFAM" id="SSF54849">
    <property type="entry name" value="GroEL-intermediate domain like"/>
    <property type="match status" value="1"/>
</dbReference>
<evidence type="ECO:0000256" key="2">
    <source>
        <dbReference type="ARBA" id="ARBA00022741"/>
    </source>
</evidence>
<dbReference type="InterPro" id="IPR027410">
    <property type="entry name" value="TCP-1-like_intermed_sf"/>
</dbReference>
<dbReference type="Gene3D" id="1.10.560.10">
    <property type="entry name" value="GroEL-like equatorial domain"/>
    <property type="match status" value="1"/>
</dbReference>
<dbReference type="InterPro" id="IPR027413">
    <property type="entry name" value="GROEL-like_equatorial_sf"/>
</dbReference>
<evidence type="ECO:0000256" key="6">
    <source>
        <dbReference type="HAMAP-Rule" id="MF_00600"/>
    </source>
</evidence>
<dbReference type="Proteomes" id="UP000576550">
    <property type="component" value="Unassembled WGS sequence"/>
</dbReference>
<dbReference type="CDD" id="cd03344">
    <property type="entry name" value="GroEL"/>
    <property type="match status" value="1"/>
</dbReference>
<dbReference type="NCBIfam" id="NF009487">
    <property type="entry name" value="PRK12849.1"/>
    <property type="match status" value="1"/>
</dbReference>
<dbReference type="InterPro" id="IPR027409">
    <property type="entry name" value="GroEL-like_apical_dom_sf"/>
</dbReference>
<keyword evidence="9" id="KW-0175">Coiled coil</keyword>
<dbReference type="GO" id="GO:0140662">
    <property type="term" value="F:ATP-dependent protein folding chaperone"/>
    <property type="evidence" value="ECO:0007669"/>
    <property type="project" value="InterPro"/>
</dbReference>
<protein>
    <recommendedName>
        <fullName evidence="6">Chaperonin GroEL</fullName>
        <ecNumber evidence="6">5.6.1.7</ecNumber>
    </recommendedName>
    <alternativeName>
        <fullName evidence="6">60 kDa chaperonin</fullName>
    </alternativeName>
    <alternativeName>
        <fullName evidence="6">Chaperonin-60</fullName>
        <shortName evidence="6">Cpn60</shortName>
    </alternativeName>
</protein>
<feature type="binding site" evidence="6">
    <location>
        <position position="415"/>
    </location>
    <ligand>
        <name>ATP</name>
        <dbReference type="ChEBI" id="CHEBI:30616"/>
    </ligand>
</feature>
<evidence type="ECO:0000256" key="8">
    <source>
        <dbReference type="RuleBase" id="RU000419"/>
    </source>
</evidence>
<dbReference type="GO" id="GO:0042026">
    <property type="term" value="P:protein refolding"/>
    <property type="evidence" value="ECO:0007669"/>
    <property type="project" value="UniProtKB-UniRule"/>
</dbReference>
<name>A0A832Q8G8_9BACT</name>
<dbReference type="InterPro" id="IPR001844">
    <property type="entry name" value="Cpn60/GroEL"/>
</dbReference>
<keyword evidence="3 6" id="KW-0067">ATP-binding</keyword>